<evidence type="ECO:0000256" key="2">
    <source>
        <dbReference type="ARBA" id="ARBA00009045"/>
    </source>
</evidence>
<evidence type="ECO:0000256" key="3">
    <source>
        <dbReference type="ARBA" id="ARBA00022692"/>
    </source>
</evidence>
<feature type="transmembrane region" description="Helical" evidence="7">
    <location>
        <begin position="131"/>
        <end position="151"/>
    </location>
</feature>
<dbReference type="SUPFAM" id="SSF144091">
    <property type="entry name" value="Rhomboid-like"/>
    <property type="match status" value="1"/>
</dbReference>
<proteinExistence type="inferred from homology"/>
<evidence type="ECO:0000313" key="9">
    <source>
        <dbReference type="EMBL" id="VFJ13236.1"/>
    </source>
</evidence>
<feature type="transmembrane region" description="Helical" evidence="7">
    <location>
        <begin position="158"/>
        <end position="189"/>
    </location>
</feature>
<dbReference type="PANTHER" id="PTHR43731:SF14">
    <property type="entry name" value="PRESENILIN-ASSOCIATED RHOMBOID-LIKE PROTEIN, MITOCHONDRIAL"/>
    <property type="match status" value="1"/>
</dbReference>
<evidence type="ECO:0000256" key="1">
    <source>
        <dbReference type="ARBA" id="ARBA00004141"/>
    </source>
</evidence>
<keyword evidence="6 7" id="KW-0472">Membrane</keyword>
<reference evidence="9 10" key="1">
    <citation type="submission" date="2019-02" db="EMBL/GenBank/DDBJ databases">
        <authorList>
            <person name="Lehtovirta-Morley E L."/>
        </authorList>
    </citation>
    <scope>NUCLEOTIDE SEQUENCE [LARGE SCALE GENOMIC DNA]</scope>
    <source>
        <strain evidence="9">NFRAN1</strain>
    </source>
</reference>
<dbReference type="InterPro" id="IPR022764">
    <property type="entry name" value="Peptidase_S54_rhomboid_dom"/>
</dbReference>
<dbReference type="Proteomes" id="UP000294299">
    <property type="component" value="Chromosome NFRAN"/>
</dbReference>
<evidence type="ECO:0000256" key="5">
    <source>
        <dbReference type="ARBA" id="ARBA00022989"/>
    </source>
</evidence>
<dbReference type="GeneID" id="39420385"/>
<dbReference type="PANTHER" id="PTHR43731">
    <property type="entry name" value="RHOMBOID PROTEASE"/>
    <property type="match status" value="1"/>
</dbReference>
<feature type="transmembrane region" description="Helical" evidence="7">
    <location>
        <begin position="104"/>
        <end position="125"/>
    </location>
</feature>
<comment type="subcellular location">
    <subcellularLocation>
        <location evidence="1">Membrane</location>
        <topology evidence="1">Multi-pass membrane protein</topology>
    </subcellularLocation>
</comment>
<evidence type="ECO:0000313" key="10">
    <source>
        <dbReference type="Proteomes" id="UP000294299"/>
    </source>
</evidence>
<evidence type="ECO:0000259" key="8">
    <source>
        <dbReference type="Pfam" id="PF01694"/>
    </source>
</evidence>
<keyword evidence="3 7" id="KW-0812">Transmembrane</keyword>
<name>A0A484I813_9ARCH</name>
<feature type="transmembrane region" description="Helical" evidence="7">
    <location>
        <begin position="16"/>
        <end position="35"/>
    </location>
</feature>
<comment type="similarity">
    <text evidence="2">Belongs to the peptidase S54 family.</text>
</comment>
<dbReference type="Pfam" id="PF01694">
    <property type="entry name" value="Rhomboid"/>
    <property type="match status" value="1"/>
</dbReference>
<dbReference type="EMBL" id="LR216287">
    <property type="protein sequence ID" value="VFJ13236.1"/>
    <property type="molecule type" value="Genomic_DNA"/>
</dbReference>
<protein>
    <submittedName>
        <fullName evidence="9">Rhomboid protease GluP</fullName>
        <ecNumber evidence="9">3.4.21.105</ecNumber>
    </submittedName>
</protein>
<dbReference type="GO" id="GO:0004252">
    <property type="term" value="F:serine-type endopeptidase activity"/>
    <property type="evidence" value="ECO:0007669"/>
    <property type="project" value="InterPro"/>
</dbReference>
<sequence>MFPIHDDTPRVNGRPFVNYGLIGVNIIVFIYEIIITGNFSNRMAVYELYFNYGSVPDLVLSGQNLGSLFSSMFMHGSIAHLLGNMFFLYVFGDNLEDRFGHFRYLLLYLFWGVMAALAHSIYAISTGEGNVPAIGASGAISGVLGAYLIFFPHAKIHTIIFAFFITTVRIPAIAYIPFWFIMQLIFALIGQSGGVAYLAHIGGFIIGLVSAYGWKFFSTHLFDRGSYRNQDYRPRSIRTSKFPLNNHYVGNNRIDSSDVRNPKRILRPEIIMGENFVDVIYEDKNASTFSQIQANFNNETRLLTIHNLVTNRTNTLSVSELQDKRYVVSNISVINGIVRIRLAQVF</sequence>
<feature type="domain" description="Peptidase S54 rhomboid" evidence="8">
    <location>
        <begin position="67"/>
        <end position="212"/>
    </location>
</feature>
<keyword evidence="5 7" id="KW-1133">Transmembrane helix</keyword>
<dbReference type="KEGG" id="nfn:NFRAN_0914"/>
<accession>A0A484I813</accession>
<organism evidence="9 10">
    <name type="scientific">Candidatus Nitrosocosmicus franklandianus</name>
    <dbReference type="NCBI Taxonomy" id="1798806"/>
    <lineage>
        <taxon>Archaea</taxon>
        <taxon>Nitrososphaerota</taxon>
        <taxon>Nitrososphaeria</taxon>
        <taxon>Nitrososphaerales</taxon>
        <taxon>Nitrososphaeraceae</taxon>
        <taxon>Candidatus Nitrosocosmicus</taxon>
    </lineage>
</organism>
<keyword evidence="9" id="KW-0645">Protease</keyword>
<feature type="transmembrane region" description="Helical" evidence="7">
    <location>
        <begin position="195"/>
        <end position="214"/>
    </location>
</feature>
<dbReference type="RefSeq" id="WP_134483168.1">
    <property type="nucleotide sequence ID" value="NZ_LR216287.1"/>
</dbReference>
<gene>
    <name evidence="9" type="primary">gluP</name>
    <name evidence="9" type="ORF">NFRAN_0914</name>
</gene>
<evidence type="ECO:0000256" key="7">
    <source>
        <dbReference type="SAM" id="Phobius"/>
    </source>
</evidence>
<keyword evidence="10" id="KW-1185">Reference proteome</keyword>
<dbReference type="OrthoDB" id="26567at2157"/>
<dbReference type="AlphaFoldDB" id="A0A484I813"/>
<dbReference type="EC" id="3.4.21.105" evidence="9"/>
<dbReference type="InterPro" id="IPR050925">
    <property type="entry name" value="Rhomboid_protease_S54"/>
</dbReference>
<dbReference type="Gene3D" id="1.20.1540.10">
    <property type="entry name" value="Rhomboid-like"/>
    <property type="match status" value="1"/>
</dbReference>
<feature type="transmembrane region" description="Helical" evidence="7">
    <location>
        <begin position="72"/>
        <end position="92"/>
    </location>
</feature>
<keyword evidence="4 9" id="KW-0378">Hydrolase</keyword>
<evidence type="ECO:0000256" key="6">
    <source>
        <dbReference type="ARBA" id="ARBA00023136"/>
    </source>
</evidence>
<dbReference type="GO" id="GO:0016020">
    <property type="term" value="C:membrane"/>
    <property type="evidence" value="ECO:0007669"/>
    <property type="project" value="UniProtKB-SubCell"/>
</dbReference>
<dbReference type="GO" id="GO:0006508">
    <property type="term" value="P:proteolysis"/>
    <property type="evidence" value="ECO:0007669"/>
    <property type="project" value="UniProtKB-KW"/>
</dbReference>
<dbReference type="InterPro" id="IPR035952">
    <property type="entry name" value="Rhomboid-like_sf"/>
</dbReference>
<evidence type="ECO:0000256" key="4">
    <source>
        <dbReference type="ARBA" id="ARBA00022801"/>
    </source>
</evidence>